<dbReference type="EMBL" id="JBJQND010000019">
    <property type="protein sequence ID" value="KAL3831874.1"/>
    <property type="molecule type" value="Genomic_DNA"/>
</dbReference>
<dbReference type="AlphaFoldDB" id="A0ABD3T4N8"/>
<evidence type="ECO:0000313" key="3">
    <source>
        <dbReference type="Proteomes" id="UP001634394"/>
    </source>
</evidence>
<feature type="compositionally biased region" description="Low complexity" evidence="1">
    <location>
        <begin position="181"/>
        <end position="191"/>
    </location>
</feature>
<gene>
    <name evidence="2" type="ORF">ACJMK2_023571</name>
</gene>
<feature type="region of interest" description="Disordered" evidence="1">
    <location>
        <begin position="180"/>
        <end position="257"/>
    </location>
</feature>
<reference evidence="2 3" key="1">
    <citation type="submission" date="2024-11" db="EMBL/GenBank/DDBJ databases">
        <title>Chromosome-level genome assembly of the freshwater bivalve Anodonta woodiana.</title>
        <authorList>
            <person name="Chen X."/>
        </authorList>
    </citation>
    <scope>NUCLEOTIDE SEQUENCE [LARGE SCALE GENOMIC DNA]</scope>
    <source>
        <strain evidence="2">MN2024</strain>
        <tissue evidence="2">Gills</tissue>
    </source>
</reference>
<evidence type="ECO:0000256" key="1">
    <source>
        <dbReference type="SAM" id="MobiDB-lite"/>
    </source>
</evidence>
<name>A0ABD3T4N8_SINWO</name>
<evidence type="ECO:0000313" key="2">
    <source>
        <dbReference type="EMBL" id="KAL3831874.1"/>
    </source>
</evidence>
<proteinExistence type="predicted"/>
<dbReference type="Proteomes" id="UP001634394">
    <property type="component" value="Unassembled WGS sequence"/>
</dbReference>
<protein>
    <submittedName>
        <fullName evidence="2">Uncharacterized protein</fullName>
    </submittedName>
</protein>
<accession>A0ABD3T4N8</accession>
<organism evidence="2 3">
    <name type="scientific">Sinanodonta woodiana</name>
    <name type="common">Chinese pond mussel</name>
    <name type="synonym">Anodonta woodiana</name>
    <dbReference type="NCBI Taxonomy" id="1069815"/>
    <lineage>
        <taxon>Eukaryota</taxon>
        <taxon>Metazoa</taxon>
        <taxon>Spiralia</taxon>
        <taxon>Lophotrochozoa</taxon>
        <taxon>Mollusca</taxon>
        <taxon>Bivalvia</taxon>
        <taxon>Autobranchia</taxon>
        <taxon>Heteroconchia</taxon>
        <taxon>Palaeoheterodonta</taxon>
        <taxon>Unionida</taxon>
        <taxon>Unionoidea</taxon>
        <taxon>Unionidae</taxon>
        <taxon>Unioninae</taxon>
        <taxon>Sinanodonta</taxon>
    </lineage>
</organism>
<keyword evidence="3" id="KW-1185">Reference proteome</keyword>
<sequence length="257" mass="29430">MEVKDNLRDNWTFFESQWDNYEIATGVDVYVTRLRGLSNSCEFGTLQSQMICDRIVLGTRDSGTRSRMLREPDLTLEKAVDMSRASEIADSQMRKLSSTKEVNYASKKKKSNMKQRSVLQKWKNRVTVGTVVEHTPSKNVQRMERRNRKYNRATSEAIPESIISDPSVFNDQKCVEKAAYEEQSASESSVKSSKHTDTSEEVNMGGKSSQCKENSIHVESSPKPKAVRRHPVVNLKNSYKSTRTRNIKPSKKYEDFV</sequence>
<comment type="caution">
    <text evidence="2">The sequence shown here is derived from an EMBL/GenBank/DDBJ whole genome shotgun (WGS) entry which is preliminary data.</text>
</comment>